<accession>A0A7L9U9G2</accession>
<dbReference type="Proteomes" id="UP000593875">
    <property type="component" value="Chromosome"/>
</dbReference>
<dbReference type="EMBL" id="CP062941">
    <property type="protein sequence ID" value="QOL51674.1"/>
    <property type="molecule type" value="Genomic_DNA"/>
</dbReference>
<evidence type="ECO:0000313" key="1">
    <source>
        <dbReference type="EMBL" id="QOL51674.1"/>
    </source>
</evidence>
<keyword evidence="2" id="KW-1185">Reference proteome</keyword>
<dbReference type="AlphaFoldDB" id="A0A7L9U9G2"/>
<evidence type="ECO:0000313" key="2">
    <source>
        <dbReference type="Proteomes" id="UP000593875"/>
    </source>
</evidence>
<gene>
    <name evidence="1" type="ORF">LPB04_10700</name>
</gene>
<organism evidence="1 2">
    <name type="scientific">Massilia litorea</name>
    <dbReference type="NCBI Taxonomy" id="2769491"/>
    <lineage>
        <taxon>Bacteria</taxon>
        <taxon>Pseudomonadati</taxon>
        <taxon>Pseudomonadota</taxon>
        <taxon>Betaproteobacteria</taxon>
        <taxon>Burkholderiales</taxon>
        <taxon>Oxalobacteraceae</taxon>
        <taxon>Telluria group</taxon>
        <taxon>Massilia</taxon>
    </lineage>
</organism>
<reference evidence="1 2" key="1">
    <citation type="submission" date="2020-10" db="EMBL/GenBank/DDBJ databases">
        <title>Genome sequencing of Massilia sp. LPB0304.</title>
        <authorList>
            <person name="Kim J."/>
        </authorList>
    </citation>
    <scope>NUCLEOTIDE SEQUENCE [LARGE SCALE GENOMIC DNA]</scope>
    <source>
        <strain evidence="1 2">LPB0304</strain>
    </source>
</reference>
<name>A0A7L9U9G2_9BURK</name>
<dbReference type="KEGG" id="mlir:LPB04_10700"/>
<dbReference type="RefSeq" id="WP_193688647.1">
    <property type="nucleotide sequence ID" value="NZ_CP062941.1"/>
</dbReference>
<sequence>MVEPANGVLFDNAEFGRCGESDAFLMQVESGQGNKTKKPLILSNQRLSEFWLRGQDLNL</sequence>
<proteinExistence type="predicted"/>
<protein>
    <submittedName>
        <fullName evidence="1">Uncharacterized protein</fullName>
    </submittedName>
</protein>